<evidence type="ECO:0000256" key="3">
    <source>
        <dbReference type="SAM" id="Phobius"/>
    </source>
</evidence>
<comment type="caution">
    <text evidence="5">The sequence shown here is derived from an EMBL/GenBank/DDBJ whole genome shotgun (WGS) entry which is preliminary data.</text>
</comment>
<feature type="transmembrane region" description="Helical" evidence="3">
    <location>
        <begin position="115"/>
        <end position="134"/>
    </location>
</feature>
<dbReference type="Proteomes" id="UP001549164">
    <property type="component" value="Unassembled WGS sequence"/>
</dbReference>
<feature type="transmembrane region" description="Helical" evidence="3">
    <location>
        <begin position="6"/>
        <end position="23"/>
    </location>
</feature>
<feature type="transmembrane region" description="Helical" evidence="3">
    <location>
        <begin position="30"/>
        <end position="51"/>
    </location>
</feature>
<feature type="domain" description="GGDEF" evidence="4">
    <location>
        <begin position="239"/>
        <end position="371"/>
    </location>
</feature>
<sequence length="385" mass="42655">MQALIVPGGLLILAGSFIVAWFTGVRRLYLILLAGSYGMLAVGFCAMMLRGLLPDAFILPVANGLFIATQIGLAEALLQRRGKSFGIAVNMAVFLITFAIYCYFLFFGSTFERTLAINVALFLIMFVTMLRFWIRRDDTIHDKLIFWTIVALGLAHSVRSIGIFYSVDIVDPNSIFWQFMQVYILLLAMVLALEVLASHFVESLDRLNTLRDRDKLTGVLNREGFDRAVGGFYTDRSATLVAMTLLDLDNFKVTNDTLGHPAGDMVLRAFGEILRRETRATDVIGRIGGDEFAIFSVGLDRQGACVMAERIRNHLSQRWFSDAGMDFEATCSIGVATARSQEGYEALYRMADNALYGAKRLGRNRVVAEGAPSTVVRETSILAGC</sequence>
<dbReference type="EMBL" id="JBEPLY010000003">
    <property type="protein sequence ID" value="MET3599192.1"/>
    <property type="molecule type" value="Genomic_DNA"/>
</dbReference>
<dbReference type="EC" id="2.7.7.65" evidence="1"/>
<dbReference type="PANTHER" id="PTHR45138:SF9">
    <property type="entry name" value="DIGUANYLATE CYCLASE DGCM-RELATED"/>
    <property type="match status" value="1"/>
</dbReference>
<name>A0ABV2IAB0_9HYPH</name>
<feature type="transmembrane region" description="Helical" evidence="3">
    <location>
        <begin position="146"/>
        <end position="167"/>
    </location>
</feature>
<dbReference type="InterPro" id="IPR043128">
    <property type="entry name" value="Rev_trsase/Diguanyl_cyclase"/>
</dbReference>
<evidence type="ECO:0000256" key="1">
    <source>
        <dbReference type="ARBA" id="ARBA00012528"/>
    </source>
</evidence>
<proteinExistence type="predicted"/>
<evidence type="ECO:0000256" key="2">
    <source>
        <dbReference type="ARBA" id="ARBA00034247"/>
    </source>
</evidence>
<dbReference type="InterPro" id="IPR029787">
    <property type="entry name" value="Nucleotide_cyclase"/>
</dbReference>
<gene>
    <name evidence="5" type="ORF">ABID12_001123</name>
</gene>
<feature type="transmembrane region" description="Helical" evidence="3">
    <location>
        <begin position="85"/>
        <end position="109"/>
    </location>
</feature>
<protein>
    <recommendedName>
        <fullName evidence="1">diguanylate cyclase</fullName>
        <ecNumber evidence="1">2.7.7.65</ecNumber>
    </recommendedName>
</protein>
<dbReference type="InterPro" id="IPR050469">
    <property type="entry name" value="Diguanylate_Cyclase"/>
</dbReference>
<keyword evidence="3" id="KW-0472">Membrane</keyword>
<dbReference type="SUPFAM" id="SSF55073">
    <property type="entry name" value="Nucleotide cyclase"/>
    <property type="match status" value="1"/>
</dbReference>
<organism evidence="5 6">
    <name type="scientific">Martelella mangrovi</name>
    <dbReference type="NCBI Taxonomy" id="1397477"/>
    <lineage>
        <taxon>Bacteria</taxon>
        <taxon>Pseudomonadati</taxon>
        <taxon>Pseudomonadota</taxon>
        <taxon>Alphaproteobacteria</taxon>
        <taxon>Hyphomicrobiales</taxon>
        <taxon>Aurantimonadaceae</taxon>
        <taxon>Martelella</taxon>
    </lineage>
</organism>
<keyword evidence="3" id="KW-1133">Transmembrane helix</keyword>
<dbReference type="PROSITE" id="PS50887">
    <property type="entry name" value="GGDEF"/>
    <property type="match status" value="1"/>
</dbReference>
<dbReference type="Pfam" id="PF00990">
    <property type="entry name" value="GGDEF"/>
    <property type="match status" value="1"/>
</dbReference>
<feature type="transmembrane region" description="Helical" evidence="3">
    <location>
        <begin position="179"/>
        <end position="201"/>
    </location>
</feature>
<feature type="transmembrane region" description="Helical" evidence="3">
    <location>
        <begin position="57"/>
        <end position="78"/>
    </location>
</feature>
<dbReference type="InterPro" id="IPR000160">
    <property type="entry name" value="GGDEF_dom"/>
</dbReference>
<keyword evidence="3" id="KW-0812">Transmembrane</keyword>
<dbReference type="SMART" id="SM00267">
    <property type="entry name" value="GGDEF"/>
    <property type="match status" value="1"/>
</dbReference>
<evidence type="ECO:0000313" key="6">
    <source>
        <dbReference type="Proteomes" id="UP001549164"/>
    </source>
</evidence>
<dbReference type="CDD" id="cd01949">
    <property type="entry name" value="GGDEF"/>
    <property type="match status" value="1"/>
</dbReference>
<dbReference type="PANTHER" id="PTHR45138">
    <property type="entry name" value="REGULATORY COMPONENTS OF SENSORY TRANSDUCTION SYSTEM"/>
    <property type="match status" value="1"/>
</dbReference>
<evidence type="ECO:0000259" key="4">
    <source>
        <dbReference type="PROSITE" id="PS50887"/>
    </source>
</evidence>
<reference evidence="5 6" key="1">
    <citation type="submission" date="2024-06" db="EMBL/GenBank/DDBJ databases">
        <title>Genomic Encyclopedia of Type Strains, Phase IV (KMG-IV): sequencing the most valuable type-strain genomes for metagenomic binning, comparative biology and taxonomic classification.</title>
        <authorList>
            <person name="Goeker M."/>
        </authorList>
    </citation>
    <scope>NUCLEOTIDE SEQUENCE [LARGE SCALE GENOMIC DNA]</scope>
    <source>
        <strain evidence="5 6">DSM 28102</strain>
    </source>
</reference>
<keyword evidence="6" id="KW-1185">Reference proteome</keyword>
<comment type="catalytic activity">
    <reaction evidence="2">
        <text>2 GTP = 3',3'-c-di-GMP + 2 diphosphate</text>
        <dbReference type="Rhea" id="RHEA:24898"/>
        <dbReference type="ChEBI" id="CHEBI:33019"/>
        <dbReference type="ChEBI" id="CHEBI:37565"/>
        <dbReference type="ChEBI" id="CHEBI:58805"/>
        <dbReference type="EC" id="2.7.7.65"/>
    </reaction>
</comment>
<dbReference type="Gene3D" id="3.30.70.270">
    <property type="match status" value="1"/>
</dbReference>
<accession>A0ABV2IAB0</accession>
<dbReference type="NCBIfam" id="TIGR00254">
    <property type="entry name" value="GGDEF"/>
    <property type="match status" value="1"/>
</dbReference>
<evidence type="ECO:0000313" key="5">
    <source>
        <dbReference type="EMBL" id="MET3599192.1"/>
    </source>
</evidence>